<gene>
    <name evidence="4" type="ORF">ILUMI_11150</name>
</gene>
<keyword evidence="5" id="KW-1185">Reference proteome</keyword>
<evidence type="ECO:0008006" key="6">
    <source>
        <dbReference type="Google" id="ProtNLM"/>
    </source>
</evidence>
<dbReference type="Proteomes" id="UP000801492">
    <property type="component" value="Unassembled WGS sequence"/>
</dbReference>
<dbReference type="AlphaFoldDB" id="A0A8K0CWH6"/>
<dbReference type="PANTHER" id="PTHR43115">
    <property type="entry name" value="DEHYDROGENASE/REDUCTASE SDR FAMILY MEMBER 11"/>
    <property type="match status" value="1"/>
</dbReference>
<dbReference type="SUPFAM" id="SSF51735">
    <property type="entry name" value="NAD(P)-binding Rossmann-fold domains"/>
    <property type="match status" value="1"/>
</dbReference>
<dbReference type="Gene3D" id="3.40.50.720">
    <property type="entry name" value="NAD(P)-binding Rossmann-like Domain"/>
    <property type="match status" value="1"/>
</dbReference>
<dbReference type="FunFam" id="3.40.50.720:FF:000047">
    <property type="entry name" value="NADP-dependent L-serine/L-allo-threonine dehydrogenase"/>
    <property type="match status" value="1"/>
</dbReference>
<dbReference type="EMBL" id="VTPC01006338">
    <property type="protein sequence ID" value="KAF2895028.1"/>
    <property type="molecule type" value="Genomic_DNA"/>
</dbReference>
<dbReference type="PANTHER" id="PTHR43115:SF4">
    <property type="entry name" value="DEHYDROGENASE_REDUCTASE SDR FAMILY MEMBER 11"/>
    <property type="match status" value="1"/>
</dbReference>
<evidence type="ECO:0000313" key="4">
    <source>
        <dbReference type="EMBL" id="KAF2895028.1"/>
    </source>
</evidence>
<keyword evidence="2" id="KW-0560">Oxidoreductase</keyword>
<sequence length="256" mass="28080">MVLSMDRWKGKTAIVTGASAGCGASIAEQLVEHGVNVVGLARRKEKVEELAKKLQNKPGKLYAIKADISKEEDVLEAFKWVKENLGPVHILVNNAGIAKPSRLVDGNFTDWKNIFETNVLGLCAATKEAVNDMKQNNIDGHIIHINSVLGHYVAHVPFLNVYPATKFAVTALTEVLRQELMNMNSKIRVTSVSPGPVETEFASANKLPVDDEFEKFFEAMPKLLGEDVADAVIYVLSTPPHVQVQELTVRPVGEKV</sequence>
<dbReference type="PROSITE" id="PS00061">
    <property type="entry name" value="ADH_SHORT"/>
    <property type="match status" value="1"/>
</dbReference>
<dbReference type="InterPro" id="IPR020904">
    <property type="entry name" value="Sc_DH/Rdtase_CS"/>
</dbReference>
<dbReference type="InterPro" id="IPR002347">
    <property type="entry name" value="SDR_fam"/>
</dbReference>
<organism evidence="4 5">
    <name type="scientific">Ignelater luminosus</name>
    <name type="common">Cucubano</name>
    <name type="synonym">Pyrophorus luminosus</name>
    <dbReference type="NCBI Taxonomy" id="2038154"/>
    <lineage>
        <taxon>Eukaryota</taxon>
        <taxon>Metazoa</taxon>
        <taxon>Ecdysozoa</taxon>
        <taxon>Arthropoda</taxon>
        <taxon>Hexapoda</taxon>
        <taxon>Insecta</taxon>
        <taxon>Pterygota</taxon>
        <taxon>Neoptera</taxon>
        <taxon>Endopterygota</taxon>
        <taxon>Coleoptera</taxon>
        <taxon>Polyphaga</taxon>
        <taxon>Elateriformia</taxon>
        <taxon>Elateroidea</taxon>
        <taxon>Elateridae</taxon>
        <taxon>Agrypninae</taxon>
        <taxon>Pyrophorini</taxon>
        <taxon>Ignelater</taxon>
    </lineage>
</organism>
<dbReference type="PRINTS" id="PR00080">
    <property type="entry name" value="SDRFAMILY"/>
</dbReference>
<dbReference type="Pfam" id="PF00106">
    <property type="entry name" value="adh_short"/>
    <property type="match status" value="1"/>
</dbReference>
<evidence type="ECO:0000313" key="5">
    <source>
        <dbReference type="Proteomes" id="UP000801492"/>
    </source>
</evidence>
<dbReference type="GO" id="GO:0016616">
    <property type="term" value="F:oxidoreductase activity, acting on the CH-OH group of donors, NAD or NADP as acceptor"/>
    <property type="evidence" value="ECO:0007669"/>
    <property type="project" value="UniProtKB-ARBA"/>
</dbReference>
<evidence type="ECO:0000256" key="1">
    <source>
        <dbReference type="ARBA" id="ARBA00006484"/>
    </source>
</evidence>
<dbReference type="PRINTS" id="PR00081">
    <property type="entry name" value="GDHRDH"/>
</dbReference>
<comment type="similarity">
    <text evidence="1 3">Belongs to the short-chain dehydrogenases/reductases (SDR) family.</text>
</comment>
<dbReference type="InterPro" id="IPR036291">
    <property type="entry name" value="NAD(P)-bd_dom_sf"/>
</dbReference>
<protein>
    <recommendedName>
        <fullName evidence="6">Farnesol dehydrogenase-like</fullName>
    </recommendedName>
</protein>
<proteinExistence type="inferred from homology"/>
<dbReference type="PROSITE" id="PS51257">
    <property type="entry name" value="PROKAR_LIPOPROTEIN"/>
    <property type="match status" value="1"/>
</dbReference>
<evidence type="ECO:0000256" key="3">
    <source>
        <dbReference type="RuleBase" id="RU000363"/>
    </source>
</evidence>
<reference evidence="4" key="1">
    <citation type="submission" date="2019-08" db="EMBL/GenBank/DDBJ databases">
        <title>The genome of the North American firefly Photinus pyralis.</title>
        <authorList>
            <consortium name="Photinus pyralis genome working group"/>
            <person name="Fallon T.R."/>
            <person name="Sander Lower S.E."/>
            <person name="Weng J.-K."/>
        </authorList>
    </citation>
    <scope>NUCLEOTIDE SEQUENCE</scope>
    <source>
        <strain evidence="4">TRF0915ILg1</strain>
        <tissue evidence="4">Whole body</tissue>
    </source>
</reference>
<evidence type="ECO:0000256" key="2">
    <source>
        <dbReference type="ARBA" id="ARBA00023002"/>
    </source>
</evidence>
<comment type="caution">
    <text evidence="4">The sequence shown here is derived from an EMBL/GenBank/DDBJ whole genome shotgun (WGS) entry which is preliminary data.</text>
</comment>
<name>A0A8K0CWH6_IGNLU</name>
<accession>A0A8K0CWH6</accession>
<dbReference type="OrthoDB" id="1933717at2759"/>